<dbReference type="EC" id="4.2.3.12" evidence="4"/>
<dbReference type="FunFam" id="3.30.479.10:FF:000003">
    <property type="entry name" value="6-pyruvoyl tetrahydrobiopterin synthase"/>
    <property type="match status" value="1"/>
</dbReference>
<protein>
    <recommendedName>
        <fullName evidence="5">6-pyruvoyl tetrahydrobiopterin synthase</fullName>
        <ecNumber evidence="4">4.2.3.12</ecNumber>
    </recommendedName>
</protein>
<dbReference type="PANTHER" id="PTHR12589">
    <property type="entry name" value="PYRUVOYL TETRAHYDROBIOPTERIN SYNTHASE"/>
    <property type="match status" value="1"/>
</dbReference>
<evidence type="ECO:0000256" key="3">
    <source>
        <dbReference type="ARBA" id="ARBA00009164"/>
    </source>
</evidence>
<dbReference type="SUPFAM" id="SSF55620">
    <property type="entry name" value="Tetrahydrobiopterin biosynthesis enzymes-like"/>
    <property type="match status" value="1"/>
</dbReference>
<dbReference type="InterPro" id="IPR007115">
    <property type="entry name" value="6-PTP_synth/QueD"/>
</dbReference>
<dbReference type="PANTHER" id="PTHR12589:SF7">
    <property type="entry name" value="6-PYRUVOYL TETRAHYDROBIOPTERIN SYNTHASE"/>
    <property type="match status" value="1"/>
</dbReference>
<comment type="similarity">
    <text evidence="3">Belongs to the PTPS family.</text>
</comment>
<evidence type="ECO:0000256" key="1">
    <source>
        <dbReference type="ARBA" id="ARBA00001947"/>
    </source>
</evidence>
<proteinExistence type="inferred from homology"/>
<dbReference type="GO" id="GO:0006729">
    <property type="term" value="P:tetrahydrobiopterin biosynthetic process"/>
    <property type="evidence" value="ECO:0007669"/>
    <property type="project" value="UniProtKB-KW"/>
</dbReference>
<evidence type="ECO:0000256" key="6">
    <source>
        <dbReference type="ARBA" id="ARBA00022723"/>
    </source>
</evidence>
<sequence length="146" mass="16641">MMAPNCYLTRVETFSACHRLHSSSLSESVNRVVYGKCNNPNGHGHNYRLEVTLSGPSDSTTGMLMNISALKSVIQEEVLELVDHKNLDEDVEYFKANSIVSTTENLVIFIWNQLIAKIPRNMLYEVKLWETDKNCVTYRGELVQNE</sequence>
<dbReference type="InterPro" id="IPR022470">
    <property type="entry name" value="PTPS_Cys_AS"/>
</dbReference>
<keyword evidence="8" id="KW-0783">Tetrahydrobiopterin biosynthesis</keyword>
<dbReference type="InterPro" id="IPR038418">
    <property type="entry name" value="6-PTP_synth/QueD_sf"/>
</dbReference>
<evidence type="ECO:0000256" key="5">
    <source>
        <dbReference type="ARBA" id="ARBA00015587"/>
    </source>
</evidence>
<comment type="pathway">
    <text evidence="2">Cofactor biosynthesis; tetrahydrobiopterin biosynthesis; tetrahydrobiopterin from 7,8-dihydroneopterin triphosphate: step 1/3.</text>
</comment>
<gene>
    <name evidence="10" type="ORF">CDAUBV1_LOCUS12720</name>
</gene>
<evidence type="ECO:0000313" key="10">
    <source>
        <dbReference type="EMBL" id="CAL5138100.1"/>
    </source>
</evidence>
<comment type="cofactor">
    <cofactor evidence="1">
        <name>Zn(2+)</name>
        <dbReference type="ChEBI" id="CHEBI:29105"/>
    </cofactor>
</comment>
<keyword evidence="6" id="KW-0479">Metal-binding</keyword>
<keyword evidence="9" id="KW-0456">Lyase</keyword>
<evidence type="ECO:0000256" key="8">
    <source>
        <dbReference type="ARBA" id="ARBA00023007"/>
    </source>
</evidence>
<dbReference type="GO" id="GO:0005739">
    <property type="term" value="C:mitochondrion"/>
    <property type="evidence" value="ECO:0007669"/>
    <property type="project" value="TreeGrafter"/>
</dbReference>
<dbReference type="Gene3D" id="3.30.479.10">
    <property type="entry name" value="6-pyruvoyl tetrahydropterin synthase/QueD"/>
    <property type="match status" value="1"/>
</dbReference>
<organism evidence="10 11">
    <name type="scientific">Calicophoron daubneyi</name>
    <name type="common">Rumen fluke</name>
    <name type="synonym">Paramphistomum daubneyi</name>
    <dbReference type="NCBI Taxonomy" id="300641"/>
    <lineage>
        <taxon>Eukaryota</taxon>
        <taxon>Metazoa</taxon>
        <taxon>Spiralia</taxon>
        <taxon>Lophotrochozoa</taxon>
        <taxon>Platyhelminthes</taxon>
        <taxon>Trematoda</taxon>
        <taxon>Digenea</taxon>
        <taxon>Plagiorchiida</taxon>
        <taxon>Pronocephalata</taxon>
        <taxon>Paramphistomoidea</taxon>
        <taxon>Paramphistomidae</taxon>
        <taxon>Calicophoron</taxon>
    </lineage>
</organism>
<dbReference type="PROSITE" id="PS00987">
    <property type="entry name" value="PTPS_1"/>
    <property type="match status" value="1"/>
</dbReference>
<dbReference type="GO" id="GO:0003874">
    <property type="term" value="F:6-pyruvoyltetrahydropterin synthase activity"/>
    <property type="evidence" value="ECO:0007669"/>
    <property type="project" value="UniProtKB-EC"/>
</dbReference>
<keyword evidence="7" id="KW-0862">Zinc</keyword>
<evidence type="ECO:0000256" key="2">
    <source>
        <dbReference type="ARBA" id="ARBA00005126"/>
    </source>
</evidence>
<evidence type="ECO:0000256" key="4">
    <source>
        <dbReference type="ARBA" id="ARBA00013100"/>
    </source>
</evidence>
<comment type="caution">
    <text evidence="10">The sequence shown here is derived from an EMBL/GenBank/DDBJ whole genome shotgun (WGS) entry which is preliminary data.</text>
</comment>
<dbReference type="PROSITE" id="PS00988">
    <property type="entry name" value="PTPS_2"/>
    <property type="match status" value="1"/>
</dbReference>
<dbReference type="Pfam" id="PF01242">
    <property type="entry name" value="PTPS"/>
    <property type="match status" value="1"/>
</dbReference>
<name>A0AAV2TMX3_CALDB</name>
<dbReference type="Proteomes" id="UP001497525">
    <property type="component" value="Unassembled WGS sequence"/>
</dbReference>
<dbReference type="AlphaFoldDB" id="A0AAV2TMX3"/>
<reference evidence="10" key="1">
    <citation type="submission" date="2024-06" db="EMBL/GenBank/DDBJ databases">
        <authorList>
            <person name="Liu X."/>
            <person name="Lenzi L."/>
            <person name="Haldenby T S."/>
            <person name="Uol C."/>
        </authorList>
    </citation>
    <scope>NUCLEOTIDE SEQUENCE</scope>
</reference>
<evidence type="ECO:0000256" key="7">
    <source>
        <dbReference type="ARBA" id="ARBA00022833"/>
    </source>
</evidence>
<dbReference type="InterPro" id="IPR022469">
    <property type="entry name" value="PTPS_His_AS"/>
</dbReference>
<accession>A0AAV2TMX3</accession>
<evidence type="ECO:0000256" key="9">
    <source>
        <dbReference type="ARBA" id="ARBA00023239"/>
    </source>
</evidence>
<dbReference type="EMBL" id="CAXLJL010000478">
    <property type="protein sequence ID" value="CAL5138100.1"/>
    <property type="molecule type" value="Genomic_DNA"/>
</dbReference>
<evidence type="ECO:0000313" key="11">
    <source>
        <dbReference type="Proteomes" id="UP001497525"/>
    </source>
</evidence>
<dbReference type="GO" id="GO:0046872">
    <property type="term" value="F:metal ion binding"/>
    <property type="evidence" value="ECO:0007669"/>
    <property type="project" value="UniProtKB-KW"/>
</dbReference>